<sequence length="126" mass="13987">GAAPTFLYTFIPTSSGSDLRPSDEPSAGDQGTEQQTPVQSQSGPLSGLKPIPRRSESGEVESTDTTLYRGRLNPWNVKSPSKCYTSSEYRELSKKVEILEGRLKLSRQRESRTAKLLDAIDKQKRQ</sequence>
<accession>A0A5A7QZV3</accession>
<dbReference type="AlphaFoldDB" id="A0A5A7QZV3"/>
<evidence type="ECO:0000313" key="3">
    <source>
        <dbReference type="Proteomes" id="UP000325081"/>
    </source>
</evidence>
<feature type="compositionally biased region" description="Polar residues" evidence="1">
    <location>
        <begin position="29"/>
        <end position="44"/>
    </location>
</feature>
<keyword evidence="3" id="KW-1185">Reference proteome</keyword>
<feature type="non-terminal residue" evidence="2">
    <location>
        <position position="1"/>
    </location>
</feature>
<dbReference type="EMBL" id="BKCP01008671">
    <property type="protein sequence ID" value="GER49541.1"/>
    <property type="molecule type" value="Genomic_DNA"/>
</dbReference>
<name>A0A5A7QZV3_STRAF</name>
<proteinExistence type="predicted"/>
<comment type="caution">
    <text evidence="2">The sequence shown here is derived from an EMBL/GenBank/DDBJ whole genome shotgun (WGS) entry which is preliminary data.</text>
</comment>
<feature type="non-terminal residue" evidence="2">
    <location>
        <position position="126"/>
    </location>
</feature>
<evidence type="ECO:0000256" key="1">
    <source>
        <dbReference type="SAM" id="MobiDB-lite"/>
    </source>
</evidence>
<feature type="region of interest" description="Disordered" evidence="1">
    <location>
        <begin position="1"/>
        <end position="65"/>
    </location>
</feature>
<organism evidence="2 3">
    <name type="scientific">Striga asiatica</name>
    <name type="common">Asiatic witchweed</name>
    <name type="synonym">Buchnera asiatica</name>
    <dbReference type="NCBI Taxonomy" id="4170"/>
    <lineage>
        <taxon>Eukaryota</taxon>
        <taxon>Viridiplantae</taxon>
        <taxon>Streptophyta</taxon>
        <taxon>Embryophyta</taxon>
        <taxon>Tracheophyta</taxon>
        <taxon>Spermatophyta</taxon>
        <taxon>Magnoliopsida</taxon>
        <taxon>eudicotyledons</taxon>
        <taxon>Gunneridae</taxon>
        <taxon>Pentapetalae</taxon>
        <taxon>asterids</taxon>
        <taxon>lamiids</taxon>
        <taxon>Lamiales</taxon>
        <taxon>Orobanchaceae</taxon>
        <taxon>Buchnereae</taxon>
        <taxon>Striga</taxon>
    </lineage>
</organism>
<dbReference type="Proteomes" id="UP000325081">
    <property type="component" value="Unassembled WGS sequence"/>
</dbReference>
<dbReference type="GO" id="GO:0003743">
    <property type="term" value="F:translation initiation factor activity"/>
    <property type="evidence" value="ECO:0007669"/>
    <property type="project" value="UniProtKB-KW"/>
</dbReference>
<reference evidence="3" key="1">
    <citation type="journal article" date="2019" name="Curr. Biol.">
        <title>Genome Sequence of Striga asiatica Provides Insight into the Evolution of Plant Parasitism.</title>
        <authorList>
            <person name="Yoshida S."/>
            <person name="Kim S."/>
            <person name="Wafula E.K."/>
            <person name="Tanskanen J."/>
            <person name="Kim Y.M."/>
            <person name="Honaas L."/>
            <person name="Yang Z."/>
            <person name="Spallek T."/>
            <person name="Conn C.E."/>
            <person name="Ichihashi Y."/>
            <person name="Cheong K."/>
            <person name="Cui S."/>
            <person name="Der J.P."/>
            <person name="Gundlach H."/>
            <person name="Jiao Y."/>
            <person name="Hori C."/>
            <person name="Ishida J.K."/>
            <person name="Kasahara H."/>
            <person name="Kiba T."/>
            <person name="Kim M.S."/>
            <person name="Koo N."/>
            <person name="Laohavisit A."/>
            <person name="Lee Y.H."/>
            <person name="Lumba S."/>
            <person name="McCourt P."/>
            <person name="Mortimer J.C."/>
            <person name="Mutuku J.M."/>
            <person name="Nomura T."/>
            <person name="Sasaki-Sekimoto Y."/>
            <person name="Seto Y."/>
            <person name="Wang Y."/>
            <person name="Wakatake T."/>
            <person name="Sakakibara H."/>
            <person name="Demura T."/>
            <person name="Yamaguchi S."/>
            <person name="Yoneyama K."/>
            <person name="Manabe R.I."/>
            <person name="Nelson D.C."/>
            <person name="Schulman A.H."/>
            <person name="Timko M.P."/>
            <person name="dePamphilis C.W."/>
            <person name="Choi D."/>
            <person name="Shirasu K."/>
        </authorList>
    </citation>
    <scope>NUCLEOTIDE SEQUENCE [LARGE SCALE GENOMIC DNA]</scope>
    <source>
        <strain evidence="3">cv. UVA1</strain>
    </source>
</reference>
<keyword evidence="2" id="KW-0396">Initiation factor</keyword>
<evidence type="ECO:0000313" key="2">
    <source>
        <dbReference type="EMBL" id="GER49541.1"/>
    </source>
</evidence>
<gene>
    <name evidence="2" type="ORF">STAS_26795</name>
</gene>
<protein>
    <submittedName>
        <fullName evidence="2">Eukaryotic translation initiation factor 3subunit G</fullName>
    </submittedName>
</protein>
<keyword evidence="2" id="KW-0648">Protein biosynthesis</keyword>